<name>A0ABR8KTL3_9SPHN</name>
<evidence type="ECO:0000256" key="7">
    <source>
        <dbReference type="ARBA" id="ARBA00023306"/>
    </source>
</evidence>
<dbReference type="Pfam" id="PF08245">
    <property type="entry name" value="Mur_ligase_M"/>
    <property type="match status" value="1"/>
</dbReference>
<dbReference type="Pfam" id="PF01225">
    <property type="entry name" value="Mur_ligase"/>
    <property type="match status" value="1"/>
</dbReference>
<comment type="caution">
    <text evidence="12">The sequence shown here is derived from an EMBL/GenBank/DDBJ whole genome shotgun (WGS) entry which is preliminary data.</text>
</comment>
<accession>A0ABR8KTL3</accession>
<keyword evidence="8" id="KW-0961">Cell wall biogenesis/degradation</keyword>
<feature type="domain" description="Mur ligase central" evidence="11">
    <location>
        <begin position="123"/>
        <end position="304"/>
    </location>
</feature>
<dbReference type="Gene3D" id="3.40.50.720">
    <property type="entry name" value="NAD(P)-binding Rossmann-like Domain"/>
    <property type="match status" value="1"/>
</dbReference>
<protein>
    <submittedName>
        <fullName evidence="12">UDP-N-acetylmuramate--alanine ligase</fullName>
    </submittedName>
</protein>
<dbReference type="InterPro" id="IPR000713">
    <property type="entry name" value="Mur_ligase_N"/>
</dbReference>
<keyword evidence="3" id="KW-0547">Nucleotide-binding</keyword>
<evidence type="ECO:0000256" key="2">
    <source>
        <dbReference type="ARBA" id="ARBA00022618"/>
    </source>
</evidence>
<dbReference type="InterPro" id="IPR036615">
    <property type="entry name" value="Mur_ligase_C_dom_sf"/>
</dbReference>
<dbReference type="SUPFAM" id="SSF51984">
    <property type="entry name" value="MurCD N-terminal domain"/>
    <property type="match status" value="1"/>
</dbReference>
<keyword evidence="7" id="KW-0131">Cell cycle</keyword>
<evidence type="ECO:0000256" key="8">
    <source>
        <dbReference type="ARBA" id="ARBA00023316"/>
    </source>
</evidence>
<dbReference type="InterPro" id="IPR013221">
    <property type="entry name" value="Mur_ligase_cen"/>
</dbReference>
<evidence type="ECO:0000256" key="4">
    <source>
        <dbReference type="ARBA" id="ARBA00022840"/>
    </source>
</evidence>
<evidence type="ECO:0000256" key="6">
    <source>
        <dbReference type="ARBA" id="ARBA00022984"/>
    </source>
</evidence>
<dbReference type="Gene3D" id="3.90.190.20">
    <property type="entry name" value="Mur ligase, C-terminal domain"/>
    <property type="match status" value="1"/>
</dbReference>
<feature type="domain" description="Mur ligase C-terminal" evidence="10">
    <location>
        <begin position="326"/>
        <end position="459"/>
    </location>
</feature>
<gene>
    <name evidence="12" type="ORF">IB285_04855</name>
</gene>
<keyword evidence="5" id="KW-0133">Cell shape</keyword>
<dbReference type="InterPro" id="IPR036565">
    <property type="entry name" value="Mur-like_cat_sf"/>
</dbReference>
<evidence type="ECO:0000256" key="1">
    <source>
        <dbReference type="ARBA" id="ARBA00022598"/>
    </source>
</evidence>
<dbReference type="EMBL" id="JACXLC010000001">
    <property type="protein sequence ID" value="MBD2841587.1"/>
    <property type="molecule type" value="Genomic_DNA"/>
</dbReference>
<dbReference type="RefSeq" id="WP_190787117.1">
    <property type="nucleotide sequence ID" value="NZ_JACXLC010000001.1"/>
</dbReference>
<evidence type="ECO:0000256" key="5">
    <source>
        <dbReference type="ARBA" id="ARBA00022960"/>
    </source>
</evidence>
<dbReference type="GO" id="GO:0016874">
    <property type="term" value="F:ligase activity"/>
    <property type="evidence" value="ECO:0007669"/>
    <property type="project" value="UniProtKB-KW"/>
</dbReference>
<dbReference type="InterPro" id="IPR004101">
    <property type="entry name" value="Mur_ligase_C"/>
</dbReference>
<sequence length="475" mass="50449">MDDEVIRPDLEGRPFFFCGIGGSGMLPLAQIARGTGHAVAGSDRSMDQGRTPEKFEWLAENGFELFPQDGSGITSSRQILIASAAVEDTVPEVAKARTLGNARMSRAELLSALFNEAAQSVAIGGTSGKSTVTGMIAWIMHQAGLDPTVMNGAVMKNFANADNPFASARVGDPGVFVSEVDESDGSIALYRPSVAVLLNVSLDHKSIEELEKLFGDYLAKAQRAVVNYDDERARGLSGRANDAVSFGIEAEDANIAAVEGSIEYQPFAVAADIIDNRSGESAHLTLPMPGRHNLSNALAAIAAAGAAGVNLEEAVEALSRFKGLARRFDVVGTTKSSITVIDDFGHNPEKCAATLRTLKSVPGRVIAFFQPHGYGPLRQMGDELAETFARELDATDITIMCDPVYFGGTVDRSQGSERIIELIKQAGGTAEHIASREDCGKRIAELAKDGDRIVIMGARDDTLSEFARTVLASVP</sequence>
<evidence type="ECO:0000259" key="9">
    <source>
        <dbReference type="Pfam" id="PF01225"/>
    </source>
</evidence>
<dbReference type="InterPro" id="IPR050061">
    <property type="entry name" value="MurCDEF_pg_biosynth"/>
</dbReference>
<dbReference type="SUPFAM" id="SSF53623">
    <property type="entry name" value="MurD-like peptide ligases, catalytic domain"/>
    <property type="match status" value="1"/>
</dbReference>
<keyword evidence="13" id="KW-1185">Reference proteome</keyword>
<dbReference type="PANTHER" id="PTHR43445">
    <property type="entry name" value="UDP-N-ACETYLMURAMATE--L-ALANINE LIGASE-RELATED"/>
    <property type="match status" value="1"/>
</dbReference>
<dbReference type="PANTHER" id="PTHR43445:SF3">
    <property type="entry name" value="UDP-N-ACETYLMURAMATE--L-ALANINE LIGASE"/>
    <property type="match status" value="1"/>
</dbReference>
<reference evidence="12 13" key="1">
    <citation type="submission" date="2020-09" db="EMBL/GenBank/DDBJ databases">
        <authorList>
            <person name="Yoon J.-W."/>
        </authorList>
    </citation>
    <scope>NUCLEOTIDE SEQUENCE [LARGE SCALE GENOMIC DNA]</scope>
    <source>
        <strain evidence="12 13">KMU-140</strain>
    </source>
</reference>
<proteinExistence type="predicted"/>
<dbReference type="SUPFAM" id="SSF53244">
    <property type="entry name" value="MurD-like peptide ligases, peptide-binding domain"/>
    <property type="match status" value="1"/>
</dbReference>
<feature type="domain" description="Mur ligase N-terminal catalytic" evidence="9">
    <location>
        <begin position="17"/>
        <end position="115"/>
    </location>
</feature>
<keyword evidence="4" id="KW-0067">ATP-binding</keyword>
<dbReference type="Gene3D" id="3.40.1190.10">
    <property type="entry name" value="Mur-like, catalytic domain"/>
    <property type="match status" value="1"/>
</dbReference>
<evidence type="ECO:0000259" key="11">
    <source>
        <dbReference type="Pfam" id="PF08245"/>
    </source>
</evidence>
<evidence type="ECO:0000259" key="10">
    <source>
        <dbReference type="Pfam" id="PF02875"/>
    </source>
</evidence>
<keyword evidence="1 12" id="KW-0436">Ligase</keyword>
<evidence type="ECO:0000313" key="12">
    <source>
        <dbReference type="EMBL" id="MBD2841587.1"/>
    </source>
</evidence>
<dbReference type="Proteomes" id="UP000635384">
    <property type="component" value="Unassembled WGS sequence"/>
</dbReference>
<organism evidence="12 13">
    <name type="scientific">Erythrobacter rubeus</name>
    <dbReference type="NCBI Taxonomy" id="2760803"/>
    <lineage>
        <taxon>Bacteria</taxon>
        <taxon>Pseudomonadati</taxon>
        <taxon>Pseudomonadota</taxon>
        <taxon>Alphaproteobacteria</taxon>
        <taxon>Sphingomonadales</taxon>
        <taxon>Erythrobacteraceae</taxon>
        <taxon>Erythrobacter/Porphyrobacter group</taxon>
        <taxon>Erythrobacter</taxon>
    </lineage>
</organism>
<keyword evidence="2" id="KW-0132">Cell division</keyword>
<evidence type="ECO:0000256" key="3">
    <source>
        <dbReference type="ARBA" id="ARBA00022741"/>
    </source>
</evidence>
<keyword evidence="6" id="KW-0573">Peptidoglycan synthesis</keyword>
<evidence type="ECO:0000313" key="13">
    <source>
        <dbReference type="Proteomes" id="UP000635384"/>
    </source>
</evidence>
<dbReference type="Pfam" id="PF02875">
    <property type="entry name" value="Mur_ligase_C"/>
    <property type="match status" value="1"/>
</dbReference>